<dbReference type="EMBL" id="CAUOFW020002358">
    <property type="protein sequence ID" value="CAK9153192.1"/>
    <property type="molecule type" value="Genomic_DNA"/>
</dbReference>
<reference evidence="1 2" key="1">
    <citation type="submission" date="2024-02" db="EMBL/GenBank/DDBJ databases">
        <authorList>
            <person name="Vignale AGUSTIN F."/>
            <person name="Sosa J E."/>
            <person name="Modenutti C."/>
        </authorList>
    </citation>
    <scope>NUCLEOTIDE SEQUENCE [LARGE SCALE GENOMIC DNA]</scope>
</reference>
<name>A0ABC8SF93_9AQUA</name>
<protein>
    <recommendedName>
        <fullName evidence="3">Coatomer beta subunit</fullName>
    </recommendedName>
</protein>
<evidence type="ECO:0000313" key="2">
    <source>
        <dbReference type="Proteomes" id="UP001642360"/>
    </source>
</evidence>
<dbReference type="AlphaFoldDB" id="A0ABC8SF93"/>
<dbReference type="Proteomes" id="UP001642360">
    <property type="component" value="Unassembled WGS sequence"/>
</dbReference>
<organism evidence="1 2">
    <name type="scientific">Ilex paraguariensis</name>
    <name type="common">yerba mate</name>
    <dbReference type="NCBI Taxonomy" id="185542"/>
    <lineage>
        <taxon>Eukaryota</taxon>
        <taxon>Viridiplantae</taxon>
        <taxon>Streptophyta</taxon>
        <taxon>Embryophyta</taxon>
        <taxon>Tracheophyta</taxon>
        <taxon>Spermatophyta</taxon>
        <taxon>Magnoliopsida</taxon>
        <taxon>eudicotyledons</taxon>
        <taxon>Gunneridae</taxon>
        <taxon>Pentapetalae</taxon>
        <taxon>asterids</taxon>
        <taxon>campanulids</taxon>
        <taxon>Aquifoliales</taxon>
        <taxon>Aquifoliaceae</taxon>
        <taxon>Ilex</taxon>
    </lineage>
</organism>
<sequence length="416" mass="46960">MEKEGAKEETQQVLKVLEALKQASHEIQCNPSPDSPGSNSSSAIKALLELETESDSILSYDPHLSNLSHHLTNLRILINSLQKSRSHHGLRSFLTRRIITLDISRVAGSIESEIQSWIHRETIINLIRALQLQQSICSSCSLSSVEEDKFLDSIDQFRIRLKQGFSNEFQDLILKSKVFSKLESVLCRSNFSKRVREKAAFVIVELVKFNKDVFVGQVLMGQTVRALMSMGSLSSLQILYSLIKSIKSPLVDDIEENGETQKIISFLSSDDLLVRIMAMDCVLEIGYFGRREAVEEMMNVGLIKKLVELQRSELGGDLIDLDKVGEEGENRGVEVGEWERNGRWGRRENGERRLLESHPFASCVGRFAVALEVGEGLRRREKRWFKQEILTRVREASVSDAEAVTIIAEVLWGSSP</sequence>
<evidence type="ECO:0008006" key="3">
    <source>
        <dbReference type="Google" id="ProtNLM"/>
    </source>
</evidence>
<comment type="caution">
    <text evidence="1">The sequence shown here is derived from an EMBL/GenBank/DDBJ whole genome shotgun (WGS) entry which is preliminary data.</text>
</comment>
<dbReference type="SUPFAM" id="SSF48371">
    <property type="entry name" value="ARM repeat"/>
    <property type="match status" value="1"/>
</dbReference>
<dbReference type="Gene3D" id="1.25.10.10">
    <property type="entry name" value="Leucine-rich Repeat Variant"/>
    <property type="match status" value="1"/>
</dbReference>
<dbReference type="InterPro" id="IPR016024">
    <property type="entry name" value="ARM-type_fold"/>
</dbReference>
<dbReference type="PANTHER" id="PTHR35834:SF2">
    <property type="entry name" value="ATAXIN-10 DOMAIN-CONTAINING PROTEIN"/>
    <property type="match status" value="1"/>
</dbReference>
<proteinExistence type="predicted"/>
<keyword evidence="2" id="KW-1185">Reference proteome</keyword>
<accession>A0ABC8SF93</accession>
<dbReference type="InterPro" id="IPR011989">
    <property type="entry name" value="ARM-like"/>
</dbReference>
<gene>
    <name evidence="1" type="ORF">ILEXP_LOCUS21435</name>
</gene>
<evidence type="ECO:0000313" key="1">
    <source>
        <dbReference type="EMBL" id="CAK9153192.1"/>
    </source>
</evidence>
<dbReference type="PANTHER" id="PTHR35834">
    <property type="entry name" value="ARMADILLO-TYPE FOLD PROTEIN-RELATED"/>
    <property type="match status" value="1"/>
</dbReference>